<evidence type="ECO:0000256" key="4">
    <source>
        <dbReference type="ARBA" id="ARBA00022989"/>
    </source>
</evidence>
<dbReference type="RefSeq" id="WP_197311316.1">
    <property type="nucleotide sequence ID" value="NZ_JADZLT010000050.1"/>
</dbReference>
<feature type="transmembrane region" description="Helical" evidence="6">
    <location>
        <begin position="185"/>
        <end position="203"/>
    </location>
</feature>
<keyword evidence="5 6" id="KW-0472">Membrane</keyword>
<dbReference type="PANTHER" id="PTHR30086:SF20">
    <property type="entry name" value="ARGININE EXPORTER PROTEIN ARGO-RELATED"/>
    <property type="match status" value="1"/>
</dbReference>
<dbReference type="PIRSF" id="PIRSF006324">
    <property type="entry name" value="LeuE"/>
    <property type="match status" value="1"/>
</dbReference>
<proteinExistence type="predicted"/>
<accession>A0A931I121</accession>
<evidence type="ECO:0000256" key="3">
    <source>
        <dbReference type="ARBA" id="ARBA00022692"/>
    </source>
</evidence>
<feature type="transmembrane region" description="Helical" evidence="6">
    <location>
        <begin position="112"/>
        <end position="133"/>
    </location>
</feature>
<keyword evidence="3 6" id="KW-0812">Transmembrane</keyword>
<evidence type="ECO:0000256" key="6">
    <source>
        <dbReference type="SAM" id="Phobius"/>
    </source>
</evidence>
<dbReference type="GO" id="GO:0015171">
    <property type="term" value="F:amino acid transmembrane transporter activity"/>
    <property type="evidence" value="ECO:0007669"/>
    <property type="project" value="TreeGrafter"/>
</dbReference>
<feature type="transmembrane region" description="Helical" evidence="6">
    <location>
        <begin position="71"/>
        <end position="92"/>
    </location>
</feature>
<feature type="transmembrane region" description="Helical" evidence="6">
    <location>
        <begin position="145"/>
        <end position="169"/>
    </location>
</feature>
<evidence type="ECO:0000256" key="5">
    <source>
        <dbReference type="ARBA" id="ARBA00023136"/>
    </source>
</evidence>
<dbReference type="InterPro" id="IPR001123">
    <property type="entry name" value="LeuE-type"/>
</dbReference>
<keyword evidence="4 6" id="KW-1133">Transmembrane helix</keyword>
<dbReference type="EMBL" id="JADZLT010000050">
    <property type="protein sequence ID" value="MBH0238230.1"/>
    <property type="molecule type" value="Genomic_DNA"/>
</dbReference>
<comment type="caution">
    <text evidence="7">The sequence shown here is derived from an EMBL/GenBank/DDBJ whole genome shotgun (WGS) entry which is preliminary data.</text>
</comment>
<evidence type="ECO:0000313" key="7">
    <source>
        <dbReference type="EMBL" id="MBH0238230.1"/>
    </source>
</evidence>
<protein>
    <submittedName>
        <fullName evidence="7">LysE family translocator</fullName>
    </submittedName>
</protein>
<reference evidence="7" key="1">
    <citation type="submission" date="2020-12" db="EMBL/GenBank/DDBJ databases">
        <title>Methylobrevis albus sp. nov., isolated from fresh water lack sediment.</title>
        <authorList>
            <person name="Zou Q."/>
        </authorList>
    </citation>
    <scope>NUCLEOTIDE SEQUENCE</scope>
    <source>
        <strain evidence="7">L22</strain>
    </source>
</reference>
<organism evidence="7 8">
    <name type="scientific">Methylobrevis albus</name>
    <dbReference type="NCBI Taxonomy" id="2793297"/>
    <lineage>
        <taxon>Bacteria</taxon>
        <taxon>Pseudomonadati</taxon>
        <taxon>Pseudomonadota</taxon>
        <taxon>Alphaproteobacteria</taxon>
        <taxon>Hyphomicrobiales</taxon>
        <taxon>Pleomorphomonadaceae</taxon>
        <taxon>Methylobrevis</taxon>
    </lineage>
</organism>
<gene>
    <name evidence="7" type="ORF">I5731_10380</name>
</gene>
<dbReference type="GO" id="GO:0005886">
    <property type="term" value="C:plasma membrane"/>
    <property type="evidence" value="ECO:0007669"/>
    <property type="project" value="UniProtKB-SubCell"/>
</dbReference>
<evidence type="ECO:0000256" key="2">
    <source>
        <dbReference type="ARBA" id="ARBA00022475"/>
    </source>
</evidence>
<evidence type="ECO:0000313" key="8">
    <source>
        <dbReference type="Proteomes" id="UP000631694"/>
    </source>
</evidence>
<comment type="subcellular location">
    <subcellularLocation>
        <location evidence="1">Cell membrane</location>
        <topology evidence="1">Multi-pass membrane protein</topology>
    </subcellularLocation>
</comment>
<dbReference type="Proteomes" id="UP000631694">
    <property type="component" value="Unassembled WGS sequence"/>
</dbReference>
<dbReference type="AlphaFoldDB" id="A0A931I121"/>
<evidence type="ECO:0000256" key="1">
    <source>
        <dbReference type="ARBA" id="ARBA00004651"/>
    </source>
</evidence>
<name>A0A931I121_9HYPH</name>
<keyword evidence="2" id="KW-1003">Cell membrane</keyword>
<dbReference type="Pfam" id="PF01810">
    <property type="entry name" value="LysE"/>
    <property type="match status" value="1"/>
</dbReference>
<keyword evidence="8" id="KW-1185">Reference proteome</keyword>
<sequence length="204" mass="20914">MDPLSLAAFTAALALAVASPGPGITAVVARALGVGFRRTLPMVAGLVAGDLCYLSFAAFGLAALAQSFGMVFVVVKYLGAAYLLYLAVKLWRAPGTIGPVDADGRAGDPLRAFLAGFAITLGNPKVIVFYLALLPSIVDLENLTLLGFAELAAVVVTVLTAIAVAYAAAADRARLFFRSPRAMRLLNRGAGTMMAGAAVAVAAR</sequence>
<feature type="transmembrane region" description="Helical" evidence="6">
    <location>
        <begin position="43"/>
        <end position="64"/>
    </location>
</feature>
<dbReference type="PANTHER" id="PTHR30086">
    <property type="entry name" value="ARGININE EXPORTER PROTEIN ARGO"/>
    <property type="match status" value="1"/>
</dbReference>